<feature type="transmembrane region" description="Helical" evidence="2">
    <location>
        <begin position="20"/>
        <end position="39"/>
    </location>
</feature>
<keyword evidence="2" id="KW-0472">Membrane</keyword>
<dbReference type="Gene3D" id="3.40.50.720">
    <property type="entry name" value="NAD(P)-binding Rossmann-like Domain"/>
    <property type="match status" value="2"/>
</dbReference>
<dbReference type="Pfam" id="PF02719">
    <property type="entry name" value="Polysacc_synt_2"/>
    <property type="match status" value="1"/>
</dbReference>
<evidence type="ECO:0000256" key="1">
    <source>
        <dbReference type="ARBA" id="ARBA00007430"/>
    </source>
</evidence>
<organism evidence="4 5">
    <name type="scientific">Glycocaulis albus</name>
    <dbReference type="NCBI Taxonomy" id="1382801"/>
    <lineage>
        <taxon>Bacteria</taxon>
        <taxon>Pseudomonadati</taxon>
        <taxon>Pseudomonadota</taxon>
        <taxon>Alphaproteobacteria</taxon>
        <taxon>Maricaulales</taxon>
        <taxon>Maricaulaceae</taxon>
        <taxon>Glycocaulis</taxon>
    </lineage>
</organism>
<accession>A0ABQ1XXX6</accession>
<dbReference type="RefSeq" id="WP_233351854.1">
    <property type="nucleotide sequence ID" value="NZ_BMFS01000012.1"/>
</dbReference>
<keyword evidence="2" id="KW-1133">Transmembrane helix</keyword>
<comment type="caution">
    <text evidence="4">The sequence shown here is derived from an EMBL/GenBank/DDBJ whole genome shotgun (WGS) entry which is preliminary data.</text>
</comment>
<dbReference type="PANTHER" id="PTHR43318">
    <property type="entry name" value="UDP-N-ACETYLGLUCOSAMINE 4,6-DEHYDRATASE"/>
    <property type="match status" value="1"/>
</dbReference>
<dbReference type="InterPro" id="IPR036291">
    <property type="entry name" value="NAD(P)-bd_dom_sf"/>
</dbReference>
<feature type="transmembrane region" description="Helical" evidence="2">
    <location>
        <begin position="116"/>
        <end position="137"/>
    </location>
</feature>
<feature type="transmembrane region" description="Helical" evidence="2">
    <location>
        <begin position="51"/>
        <end position="67"/>
    </location>
</feature>
<comment type="similarity">
    <text evidence="1">Belongs to the polysaccharide synthase family.</text>
</comment>
<dbReference type="CDD" id="cd05237">
    <property type="entry name" value="UDP_invert_4-6DH_SDR_e"/>
    <property type="match status" value="1"/>
</dbReference>
<dbReference type="InterPro" id="IPR051203">
    <property type="entry name" value="Polysaccharide_Synthase-Rel"/>
</dbReference>
<dbReference type="PANTHER" id="PTHR43318:SF1">
    <property type="entry name" value="POLYSACCHARIDE BIOSYNTHESIS PROTEIN EPSC-RELATED"/>
    <property type="match status" value="1"/>
</dbReference>
<sequence>MISGGLDQIFNWPRPVKRIILTVVDAIFITASFLAAMVLRLDSLHWVSAPQIWVALAVTLPVTLLVFDRLGIYRTVVRFIGIDALKAIGLGVVLSVLFVLTASQFFQLLVPRSVPFIYGLLLFILAGGARFMVRSLFLQRRSLQKSRVIIYGAGMCGRQVLVSLQQASDYLPVAFVDDSPELHGAHIGGLEVYPSEAIPRLMASTGAKTVLLAIPTATLAQRKRIIARMEGLPVRVQTIPDMTDIVSGRASVSEIRQVAPEDVLGRDPVPPDPALIGANITGKVVLVTGAGGSIGSELCRQILRQRPSQLALLEQSEIALYMIERELDAMAAKEGIDVAITPLLGSVQHEGRMGTVLNRLGVNTIFHAAAYKHVHLVEENVVEGLRNNTFGTLTMARAAIQAGVDMFVLVSTDKAVRPTNIMGASKRMAELICQSLASEQSRTRFCMVRFGNVLESSGSVVPLFRRQIAAGGPVTVTHREVTRYFMTIPEASQLVIQASALARGGDVFVLDMGEPIKVYDLARRIVRLSGLKPFVAGERGAETGDIEIVFGKLRPGEKLHEELLVSDHARPTRHPRILTEPVTSMAWSELEPVLRRLRDACDAYDITNIRNILVSAPVEYKPAPRIADLVWRLGARSAAAE</sequence>
<evidence type="ECO:0000259" key="3">
    <source>
        <dbReference type="Pfam" id="PF02719"/>
    </source>
</evidence>
<reference evidence="5" key="1">
    <citation type="journal article" date="2019" name="Int. J. Syst. Evol. Microbiol.">
        <title>The Global Catalogue of Microorganisms (GCM) 10K type strain sequencing project: providing services to taxonomists for standard genome sequencing and annotation.</title>
        <authorList>
            <consortium name="The Broad Institute Genomics Platform"/>
            <consortium name="The Broad Institute Genome Sequencing Center for Infectious Disease"/>
            <person name="Wu L."/>
            <person name="Ma J."/>
        </authorList>
    </citation>
    <scope>NUCLEOTIDE SEQUENCE [LARGE SCALE GENOMIC DNA]</scope>
    <source>
        <strain evidence="5">CGMCC 1.12766</strain>
    </source>
</reference>
<dbReference type="EMBL" id="BMFS01000012">
    <property type="protein sequence ID" value="GGH06611.1"/>
    <property type="molecule type" value="Genomic_DNA"/>
</dbReference>
<dbReference type="Proteomes" id="UP000648722">
    <property type="component" value="Unassembled WGS sequence"/>
</dbReference>
<evidence type="ECO:0000313" key="5">
    <source>
        <dbReference type="Proteomes" id="UP000648722"/>
    </source>
</evidence>
<feature type="transmembrane region" description="Helical" evidence="2">
    <location>
        <begin position="88"/>
        <end position="110"/>
    </location>
</feature>
<keyword evidence="2" id="KW-0812">Transmembrane</keyword>
<protein>
    <submittedName>
        <fullName evidence="4">Nucleoside-diphosphate sugar epimerase</fullName>
    </submittedName>
</protein>
<evidence type="ECO:0000313" key="4">
    <source>
        <dbReference type="EMBL" id="GGH06611.1"/>
    </source>
</evidence>
<keyword evidence="5" id="KW-1185">Reference proteome</keyword>
<name>A0ABQ1XXX6_9PROT</name>
<evidence type="ECO:0000256" key="2">
    <source>
        <dbReference type="SAM" id="Phobius"/>
    </source>
</evidence>
<proteinExistence type="inferred from homology"/>
<gene>
    <name evidence="4" type="primary">wbfY</name>
    <name evidence="4" type="ORF">GCM10007420_24000</name>
</gene>
<dbReference type="SUPFAM" id="SSF51735">
    <property type="entry name" value="NAD(P)-binding Rossmann-fold domains"/>
    <property type="match status" value="2"/>
</dbReference>
<feature type="domain" description="Polysaccharide biosynthesis protein CapD-like" evidence="3">
    <location>
        <begin position="285"/>
        <end position="579"/>
    </location>
</feature>
<dbReference type="InterPro" id="IPR003869">
    <property type="entry name" value="Polysac_CapD-like"/>
</dbReference>